<dbReference type="InterPro" id="IPR001296">
    <property type="entry name" value="Glyco_trans_1"/>
</dbReference>
<evidence type="ECO:0000259" key="1">
    <source>
        <dbReference type="Pfam" id="PF00534"/>
    </source>
</evidence>
<dbReference type="PATRIC" id="fig|887901.3.peg.1380"/>
<dbReference type="EMBL" id="JDFF01000024">
    <property type="protein sequence ID" value="EWC91489.1"/>
    <property type="molecule type" value="Genomic_DNA"/>
</dbReference>
<dbReference type="CDD" id="cd03801">
    <property type="entry name" value="GT4_PimA-like"/>
    <property type="match status" value="1"/>
</dbReference>
<protein>
    <submittedName>
        <fullName evidence="2">Glycosyltransferase, group 1 family protein</fullName>
        <ecNumber evidence="2">2.4.-.-</ecNumber>
    </submittedName>
</protein>
<keyword evidence="2" id="KW-0808">Transferase</keyword>
<dbReference type="Proteomes" id="UP000023482">
    <property type="component" value="Unassembled WGS sequence"/>
</dbReference>
<dbReference type="OrthoDB" id="9790710at2"/>
<sequence length="362" mass="40500">MSYPATNTRLLITHREADESTIILAEGLANLPDFQVYMTREGITSAVVERGVTYLPSPPITGKVNLSVCRLLRRYMRLYHLTHTYSPGSSGLSNALLATLFSSVKNIAYRGTGARIRRTDPTYYLGILNPRVHHIVCETEHVAAYLRTFFSPSKLTVATKPFSLPWADEALRSPIELPELQGKSLRLVMVANNRGRPFKGLHTLLEAMLLLQDDRIGLTLVGDYDEQEQLFVQTSPIASNILFLGERPEAMRYMAASDVYVLPSWRDASPRVVREAMSLSLPTIVSDIPGSRDLILPGETGLLVPSQDPGALAKAILWMLEHPEERRAMGHLGRERIARDFSPERYIEIFADLFRSLAINPS</sequence>
<keyword evidence="2" id="KW-0328">Glycosyltransferase</keyword>
<gene>
    <name evidence="2" type="ORF">HMPREF0636_0374</name>
</gene>
<dbReference type="PANTHER" id="PTHR12526">
    <property type="entry name" value="GLYCOSYLTRANSFERASE"/>
    <property type="match status" value="1"/>
</dbReference>
<dbReference type="GO" id="GO:0016757">
    <property type="term" value="F:glycosyltransferase activity"/>
    <property type="evidence" value="ECO:0007669"/>
    <property type="project" value="UniProtKB-KW"/>
</dbReference>
<comment type="caution">
    <text evidence="2">The sequence shown here is derived from an EMBL/GenBank/DDBJ whole genome shotgun (WGS) entry which is preliminary data.</text>
</comment>
<evidence type="ECO:0000313" key="2">
    <source>
        <dbReference type="EMBL" id="EWC91489.1"/>
    </source>
</evidence>
<accession>Z4WVH9</accession>
<dbReference type="RefSeq" id="WP_044169318.1">
    <property type="nucleotide sequence ID" value="NZ_JDFF01000024.1"/>
</dbReference>
<evidence type="ECO:0000313" key="3">
    <source>
        <dbReference type="Proteomes" id="UP000023482"/>
    </source>
</evidence>
<dbReference type="EC" id="2.4.-.-" evidence="2"/>
<organism evidence="2 3">
    <name type="scientific">Porphyromonas catoniae ATCC 51270</name>
    <dbReference type="NCBI Taxonomy" id="887901"/>
    <lineage>
        <taxon>Bacteria</taxon>
        <taxon>Pseudomonadati</taxon>
        <taxon>Bacteroidota</taxon>
        <taxon>Bacteroidia</taxon>
        <taxon>Bacteroidales</taxon>
        <taxon>Porphyromonadaceae</taxon>
        <taxon>Porphyromonas</taxon>
    </lineage>
</organism>
<keyword evidence="3" id="KW-1185">Reference proteome</keyword>
<proteinExistence type="predicted"/>
<dbReference type="Gene3D" id="3.40.50.2000">
    <property type="entry name" value="Glycogen Phosphorylase B"/>
    <property type="match status" value="2"/>
</dbReference>
<feature type="domain" description="Glycosyl transferase family 1" evidence="1">
    <location>
        <begin position="190"/>
        <end position="335"/>
    </location>
</feature>
<reference evidence="2 3" key="1">
    <citation type="submission" date="2014-01" db="EMBL/GenBank/DDBJ databases">
        <authorList>
            <person name="Durkin A.S."/>
            <person name="McCorrison J."/>
            <person name="Torralba M."/>
            <person name="Gillis M."/>
            <person name="Haft D.H."/>
            <person name="Methe B."/>
            <person name="Sutton G."/>
            <person name="Nelson K.E."/>
        </authorList>
    </citation>
    <scope>NUCLEOTIDE SEQUENCE [LARGE SCALE GENOMIC DNA]</scope>
    <source>
        <strain evidence="2 3">ATCC 51270</strain>
    </source>
</reference>
<name>Z4WVH9_9PORP</name>
<dbReference type="Pfam" id="PF00534">
    <property type="entry name" value="Glycos_transf_1"/>
    <property type="match status" value="1"/>
</dbReference>
<dbReference type="SUPFAM" id="SSF53756">
    <property type="entry name" value="UDP-Glycosyltransferase/glycogen phosphorylase"/>
    <property type="match status" value="1"/>
</dbReference>
<dbReference type="AlphaFoldDB" id="Z4WVH9"/>